<evidence type="ECO:0000313" key="2">
    <source>
        <dbReference type="Proteomes" id="UP000095287"/>
    </source>
</evidence>
<accession>A0A1I7ZLX3</accession>
<name>A0A1I7ZLX3_9BILA</name>
<keyword evidence="2" id="KW-1185">Reference proteome</keyword>
<dbReference type="AlphaFoldDB" id="A0A1I7ZLX3"/>
<dbReference type="WBParaSite" id="L893_g27869.t1">
    <property type="protein sequence ID" value="L893_g27869.t1"/>
    <property type="gene ID" value="L893_g27869"/>
</dbReference>
<feature type="region of interest" description="Disordered" evidence="1">
    <location>
        <begin position="119"/>
        <end position="155"/>
    </location>
</feature>
<proteinExistence type="predicted"/>
<dbReference type="Proteomes" id="UP000095287">
    <property type="component" value="Unplaced"/>
</dbReference>
<evidence type="ECO:0000256" key="1">
    <source>
        <dbReference type="SAM" id="MobiDB-lite"/>
    </source>
</evidence>
<protein>
    <submittedName>
        <fullName evidence="3">Uncharacterized protein</fullName>
    </submittedName>
</protein>
<feature type="compositionally biased region" description="Basic and acidic residues" evidence="1">
    <location>
        <begin position="119"/>
        <end position="133"/>
    </location>
</feature>
<organism evidence="2 3">
    <name type="scientific">Steinernema glaseri</name>
    <dbReference type="NCBI Taxonomy" id="37863"/>
    <lineage>
        <taxon>Eukaryota</taxon>
        <taxon>Metazoa</taxon>
        <taxon>Ecdysozoa</taxon>
        <taxon>Nematoda</taxon>
        <taxon>Chromadorea</taxon>
        <taxon>Rhabditida</taxon>
        <taxon>Tylenchina</taxon>
        <taxon>Panagrolaimomorpha</taxon>
        <taxon>Strongyloidoidea</taxon>
        <taxon>Steinernematidae</taxon>
        <taxon>Steinernema</taxon>
    </lineage>
</organism>
<sequence>MGLLGRSLVTRLQRSYGAHTPSVGFLKPRPSIKFADHHRRRNGRCPEFGRRAETSTAESLFDAFLVFESHNGFGVALSRNRTLLAGYCVEVDCVDAMHPYVQSGICTLTRVYCPFPRGREGENNDREADKSEKTPPQTDQGFGSGAQKRTHACKR</sequence>
<evidence type="ECO:0000313" key="3">
    <source>
        <dbReference type="WBParaSite" id="L893_g27869.t1"/>
    </source>
</evidence>
<reference evidence="3" key="1">
    <citation type="submission" date="2016-11" db="UniProtKB">
        <authorList>
            <consortium name="WormBaseParasite"/>
        </authorList>
    </citation>
    <scope>IDENTIFICATION</scope>
</reference>